<protein>
    <submittedName>
        <fullName evidence="1">Uncharacterized protein</fullName>
    </submittedName>
</protein>
<dbReference type="AlphaFoldDB" id="A7A4E6"/>
<reference evidence="1 2" key="1">
    <citation type="submission" date="2007-04" db="EMBL/GenBank/DDBJ databases">
        <authorList>
            <person name="Fulton L."/>
            <person name="Clifton S."/>
            <person name="Fulton B."/>
            <person name="Xu J."/>
            <person name="Minx P."/>
            <person name="Pepin K.H."/>
            <person name="Johnson M."/>
            <person name="Thiruvilangam P."/>
            <person name="Bhonagiri V."/>
            <person name="Nash W.E."/>
            <person name="Mardis E.R."/>
            <person name="Wilson R.K."/>
        </authorList>
    </citation>
    <scope>NUCLEOTIDE SEQUENCE [LARGE SCALE GENOMIC DNA]</scope>
    <source>
        <strain evidence="1 2">L2-32</strain>
    </source>
</reference>
<gene>
    <name evidence="1" type="ORF">BIFADO_00703</name>
</gene>
<reference evidence="1 2" key="2">
    <citation type="submission" date="2007-05" db="EMBL/GenBank/DDBJ databases">
        <title>Draft genome sequence of Bifidobacterium adolescentis (L2-32).</title>
        <authorList>
            <person name="Sudarsanam P."/>
            <person name="Ley R."/>
            <person name="Guruge J."/>
            <person name="Turnbaugh P.J."/>
            <person name="Mahowald M."/>
            <person name="Liep D."/>
            <person name="Gordon J."/>
        </authorList>
    </citation>
    <scope>NUCLEOTIDE SEQUENCE [LARGE SCALE GENOMIC DNA]</scope>
    <source>
        <strain evidence="1 2">L2-32</strain>
    </source>
</reference>
<evidence type="ECO:0000313" key="1">
    <source>
        <dbReference type="EMBL" id="EDN83779.1"/>
    </source>
</evidence>
<dbReference type="Proteomes" id="UP000003773">
    <property type="component" value="Unassembled WGS sequence"/>
</dbReference>
<accession>A7A4E6</accession>
<name>A7A4E6_BIFAD</name>
<proteinExistence type="predicted"/>
<comment type="caution">
    <text evidence="1">The sequence shown here is derived from an EMBL/GenBank/DDBJ whole genome shotgun (WGS) entry which is preliminary data.</text>
</comment>
<dbReference type="EMBL" id="AAXD02000018">
    <property type="protein sequence ID" value="EDN83779.1"/>
    <property type="molecule type" value="Genomic_DNA"/>
</dbReference>
<dbReference type="HOGENOM" id="CLU_2987427_0_0_11"/>
<organism evidence="1 2">
    <name type="scientific">Bifidobacterium adolescentis L2-32</name>
    <dbReference type="NCBI Taxonomy" id="411481"/>
    <lineage>
        <taxon>Bacteria</taxon>
        <taxon>Bacillati</taxon>
        <taxon>Actinomycetota</taxon>
        <taxon>Actinomycetes</taxon>
        <taxon>Bifidobacteriales</taxon>
        <taxon>Bifidobacteriaceae</taxon>
        <taxon>Bifidobacterium</taxon>
    </lineage>
</organism>
<evidence type="ECO:0000313" key="2">
    <source>
        <dbReference type="Proteomes" id="UP000003773"/>
    </source>
</evidence>
<sequence length="57" mass="5947">MVSALLLPLPQAASDSSVAAATPAAIARVVIFFSSMRKPPCIPSSDIQLWGKESLCC</sequence>